<reference evidence="3 4" key="1">
    <citation type="submission" date="2020-02" db="EMBL/GenBank/DDBJ databases">
        <authorList>
            <person name="Ferguson B K."/>
        </authorList>
    </citation>
    <scope>NUCLEOTIDE SEQUENCE [LARGE SCALE GENOMIC DNA]</scope>
</reference>
<evidence type="ECO:0000259" key="2">
    <source>
        <dbReference type="Pfam" id="PF23069"/>
    </source>
</evidence>
<proteinExistence type="predicted"/>
<evidence type="ECO:0000313" key="3">
    <source>
        <dbReference type="EMBL" id="CAB0029487.1"/>
    </source>
</evidence>
<dbReference type="Proteomes" id="UP000479190">
    <property type="component" value="Unassembled WGS sequence"/>
</dbReference>
<name>A0A6H5HXL0_9HYME</name>
<evidence type="ECO:0000313" key="4">
    <source>
        <dbReference type="Proteomes" id="UP000479190"/>
    </source>
</evidence>
<feature type="domain" description="DUF7042" evidence="2">
    <location>
        <begin position="452"/>
        <end position="536"/>
    </location>
</feature>
<sequence>MVLRCSNSMRLIPSTRWWCTITRGREQWLRYDITRGMNHLASRAKYHTAARYTSRGWSSRTRNRMLIINALYIASSSSILNEHNKIRAHSRLDANKIQPISPKHKHKRSLKADRLTTTTNTPPRADIYLCVRALGAASCACSIRAAPLISTVVRSVAVIVCAGGQQQQWQAATSRSAKVRVRLQIHTRTQQAGQQLRVVYIYDEAHLEGKCVLTNECQFPAAWSGRWFILGKEGPIITNTSHFLDRTCISKVEDTYLTHDEKICARAIRAWVNNNSPLVGQLYTYYALTFVSLKIHKVHLCNIYVSYVHVRGEKFSYIHVLRESREHDDGYVYYTFVASPCIVVNFLLYSRMDRGVWCLICMIIVARPASLIRIRALTLHYPRERGSREMRNRLFIRQQPSFPYSHAHAELLLYISLYDAPYCQPEPDLNAACAGVGADDILYSMFRLDGRPIDCPFAGPPFSFSYNRGHGECKALENQAESCTDGSKLLLKYQACADIKGAESSIIINVCDFTGEELQCLATWKDGRNMFLVASSLHKRSCPKPGRYTVMDLVNVPQLKQARRMRRKRYAVSTGRSQSHWKEDSNEAGDPSDDCQNADVQIGCSSSGQNEMIIQESCKKNDIGTNLIHNIDDNAGNQRLTARLITKVSAYSCHGSWEEAGTWYTIVSRNRSVTAERETLCVAMRLTEGNIKMGRVEQQELWLSRPKNLCQRAVSSSQWTYKLTNQGKSLLIAIHSSSDCYQCKGALQSFTDSRNNNTRASIMYERDIFGGAVSDSDEIDEFPVKLEPIDETSNMFDDSNSALPDQSFNESTANKVPLVIEFNKEMFTTETSHEEVKIKEEMMSEVELNYNNETLGGTFGDFKIKEEIIDEVESTNHNQNYSNSQTAIINPG</sequence>
<protein>
    <recommendedName>
        <fullName evidence="2">DUF7042 domain-containing protein</fullName>
    </recommendedName>
</protein>
<organism evidence="3 4">
    <name type="scientific">Trichogramma brassicae</name>
    <dbReference type="NCBI Taxonomy" id="86971"/>
    <lineage>
        <taxon>Eukaryota</taxon>
        <taxon>Metazoa</taxon>
        <taxon>Ecdysozoa</taxon>
        <taxon>Arthropoda</taxon>
        <taxon>Hexapoda</taxon>
        <taxon>Insecta</taxon>
        <taxon>Pterygota</taxon>
        <taxon>Neoptera</taxon>
        <taxon>Endopterygota</taxon>
        <taxon>Hymenoptera</taxon>
        <taxon>Apocrita</taxon>
        <taxon>Proctotrupomorpha</taxon>
        <taxon>Chalcidoidea</taxon>
        <taxon>Trichogrammatidae</taxon>
        <taxon>Trichogramma</taxon>
    </lineage>
</organism>
<dbReference type="InterPro" id="IPR055470">
    <property type="entry name" value="DUF7042"/>
</dbReference>
<feature type="region of interest" description="Disordered" evidence="1">
    <location>
        <begin position="568"/>
        <end position="594"/>
    </location>
</feature>
<dbReference type="AlphaFoldDB" id="A0A6H5HXL0"/>
<dbReference type="PANTHER" id="PTHR22255:SF9">
    <property type="entry name" value="LP06548P"/>
    <property type="match status" value="1"/>
</dbReference>
<keyword evidence="4" id="KW-1185">Reference proteome</keyword>
<gene>
    <name evidence="3" type="ORF">TBRA_LOCUS1523</name>
</gene>
<dbReference type="EMBL" id="CADCXV010000324">
    <property type="protein sequence ID" value="CAB0029487.1"/>
    <property type="molecule type" value="Genomic_DNA"/>
</dbReference>
<dbReference type="Pfam" id="PF23069">
    <property type="entry name" value="DUF7042"/>
    <property type="match status" value="1"/>
</dbReference>
<accession>A0A6H5HXL0</accession>
<dbReference type="OrthoDB" id="9979716at2759"/>
<dbReference type="PANTHER" id="PTHR22255">
    <property type="entry name" value="LP06548P"/>
    <property type="match status" value="1"/>
</dbReference>
<evidence type="ECO:0000256" key="1">
    <source>
        <dbReference type="SAM" id="MobiDB-lite"/>
    </source>
</evidence>